<name>A0A3N6NT10_9CYAN</name>
<evidence type="ECO:0000256" key="5">
    <source>
        <dbReference type="ARBA" id="ARBA00022801"/>
    </source>
</evidence>
<dbReference type="OrthoDB" id="9787225at2"/>
<dbReference type="InterPro" id="IPR038063">
    <property type="entry name" value="Transpep_catalytic_dom"/>
</dbReference>
<sequence length="249" mass="27696">MIESTTNKCLSPMLKINKGAYNLTAIFLTTAIIILSGQKLSIASVYTTETTNNNQQTQKEANLAFDDLTPKWQPPVQDLQKYLLTEGESVNSSFGGLMPNLKRAVKDFQKYLGIERIEVEKLIQVVLRLGERRVYVYEGEEEIASYPVAVGKPGWETPTGKFEVIQLVENPQWQNPWTGEVMPAGPNTALGLRWIGFWTDGKDTIGFHGTPTVESIGYAASHGCVRMRNEDVIALFEKVQVGTTVVVEP</sequence>
<evidence type="ECO:0000259" key="11">
    <source>
        <dbReference type="PROSITE" id="PS52029"/>
    </source>
</evidence>
<evidence type="ECO:0000313" key="12">
    <source>
        <dbReference type="EMBL" id="RQH53429.1"/>
    </source>
</evidence>
<gene>
    <name evidence="12" type="ORF">D5R40_04535</name>
</gene>
<dbReference type="GO" id="GO:0071972">
    <property type="term" value="F:peptidoglycan L,D-transpeptidase activity"/>
    <property type="evidence" value="ECO:0007669"/>
    <property type="project" value="TreeGrafter"/>
</dbReference>
<keyword evidence="13" id="KW-1185">Reference proteome</keyword>
<evidence type="ECO:0000256" key="4">
    <source>
        <dbReference type="ARBA" id="ARBA00022679"/>
    </source>
</evidence>
<feature type="transmembrane region" description="Helical" evidence="10">
    <location>
        <begin position="20"/>
        <end position="37"/>
    </location>
</feature>
<comment type="pathway">
    <text evidence="1 9">Cell wall biogenesis; peptidoglycan biosynthesis.</text>
</comment>
<evidence type="ECO:0000256" key="1">
    <source>
        <dbReference type="ARBA" id="ARBA00004752"/>
    </source>
</evidence>
<evidence type="ECO:0000256" key="9">
    <source>
        <dbReference type="PROSITE-ProRule" id="PRU01373"/>
    </source>
</evidence>
<dbReference type="SUPFAM" id="SSF141523">
    <property type="entry name" value="L,D-transpeptidase catalytic domain-like"/>
    <property type="match status" value="1"/>
</dbReference>
<protein>
    <submittedName>
        <fullName evidence="12">L,D-transpeptidase</fullName>
    </submittedName>
</protein>
<dbReference type="InterPro" id="IPR005490">
    <property type="entry name" value="LD_TPept_cat_dom"/>
</dbReference>
<keyword evidence="3" id="KW-0328">Glycosyltransferase</keyword>
<dbReference type="GO" id="GO:0005576">
    <property type="term" value="C:extracellular region"/>
    <property type="evidence" value="ECO:0007669"/>
    <property type="project" value="TreeGrafter"/>
</dbReference>
<dbReference type="EMBL" id="RCBY01000014">
    <property type="protein sequence ID" value="RQH53429.1"/>
    <property type="molecule type" value="Genomic_DNA"/>
</dbReference>
<proteinExistence type="inferred from homology"/>
<evidence type="ECO:0000256" key="2">
    <source>
        <dbReference type="ARBA" id="ARBA00005992"/>
    </source>
</evidence>
<dbReference type="GO" id="GO:0008360">
    <property type="term" value="P:regulation of cell shape"/>
    <property type="evidence" value="ECO:0007669"/>
    <property type="project" value="UniProtKB-UniRule"/>
</dbReference>
<keyword evidence="7 9" id="KW-0573">Peptidoglycan synthesis</keyword>
<keyword evidence="5" id="KW-0378">Hydrolase</keyword>
<feature type="active site" description="Proton donor/acceptor" evidence="9">
    <location>
        <position position="208"/>
    </location>
</feature>
<dbReference type="Gene3D" id="2.40.440.10">
    <property type="entry name" value="L,D-transpeptidase catalytic domain-like"/>
    <property type="match status" value="1"/>
</dbReference>
<dbReference type="AlphaFoldDB" id="A0A3N6NT10"/>
<comment type="caution">
    <text evidence="12">The sequence shown here is derived from an EMBL/GenBank/DDBJ whole genome shotgun (WGS) entry which is preliminary data.</text>
</comment>
<organism evidence="12 13">
    <name type="scientific">Okeania hirsuta</name>
    <dbReference type="NCBI Taxonomy" id="1458930"/>
    <lineage>
        <taxon>Bacteria</taxon>
        <taxon>Bacillati</taxon>
        <taxon>Cyanobacteriota</taxon>
        <taxon>Cyanophyceae</taxon>
        <taxon>Oscillatoriophycideae</taxon>
        <taxon>Oscillatoriales</taxon>
        <taxon>Microcoleaceae</taxon>
        <taxon>Okeania</taxon>
    </lineage>
</organism>
<dbReference type="UniPathway" id="UPA00219"/>
<dbReference type="Proteomes" id="UP000269154">
    <property type="component" value="Unassembled WGS sequence"/>
</dbReference>
<dbReference type="PANTHER" id="PTHR30582:SF24">
    <property type="entry name" value="L,D-TRANSPEPTIDASE ERFK_SRFK-RELATED"/>
    <property type="match status" value="1"/>
</dbReference>
<dbReference type="CDD" id="cd16913">
    <property type="entry name" value="YkuD_like"/>
    <property type="match status" value="1"/>
</dbReference>
<keyword evidence="10" id="KW-0812">Transmembrane</keyword>
<reference evidence="12 13" key="1">
    <citation type="journal article" date="2018" name="ACS Chem. Biol.">
        <title>Ketoreductase domain dysfunction expands chemodiversity: malyngamide biosynthesis in the cyanobacterium Okeania hirsuta.</title>
        <authorList>
            <person name="Moss N.A."/>
            <person name="Leao T."/>
            <person name="Rankin M."/>
            <person name="McCullough T.M."/>
            <person name="Qu P."/>
            <person name="Korobeynikov A."/>
            <person name="Smith J.L."/>
            <person name="Gerwick L."/>
            <person name="Gerwick W.H."/>
        </authorList>
    </citation>
    <scope>NUCLEOTIDE SEQUENCE [LARGE SCALE GENOMIC DNA]</scope>
    <source>
        <strain evidence="12 13">PAB10Feb10-1</strain>
    </source>
</reference>
<dbReference type="PANTHER" id="PTHR30582">
    <property type="entry name" value="L,D-TRANSPEPTIDASE"/>
    <property type="match status" value="1"/>
</dbReference>
<evidence type="ECO:0000256" key="7">
    <source>
        <dbReference type="ARBA" id="ARBA00022984"/>
    </source>
</evidence>
<evidence type="ECO:0000256" key="6">
    <source>
        <dbReference type="ARBA" id="ARBA00022960"/>
    </source>
</evidence>
<accession>A0A3N6NT10</accession>
<keyword evidence="8 9" id="KW-0961">Cell wall biogenesis/degradation</keyword>
<evidence type="ECO:0000256" key="10">
    <source>
        <dbReference type="SAM" id="Phobius"/>
    </source>
</evidence>
<evidence type="ECO:0000313" key="13">
    <source>
        <dbReference type="Proteomes" id="UP000269154"/>
    </source>
</evidence>
<dbReference type="GO" id="GO:0018104">
    <property type="term" value="P:peptidoglycan-protein cross-linking"/>
    <property type="evidence" value="ECO:0007669"/>
    <property type="project" value="TreeGrafter"/>
</dbReference>
<comment type="similarity">
    <text evidence="2">Belongs to the YkuD family.</text>
</comment>
<dbReference type="Pfam" id="PF03734">
    <property type="entry name" value="YkuD"/>
    <property type="match status" value="1"/>
</dbReference>
<feature type="domain" description="L,D-TPase catalytic" evidence="11">
    <location>
        <begin position="123"/>
        <end position="248"/>
    </location>
</feature>
<dbReference type="GO" id="GO:0016757">
    <property type="term" value="F:glycosyltransferase activity"/>
    <property type="evidence" value="ECO:0007669"/>
    <property type="project" value="UniProtKB-KW"/>
</dbReference>
<dbReference type="RefSeq" id="WP_124146240.1">
    <property type="nucleotide sequence ID" value="NZ_CAWOKI010000147.1"/>
</dbReference>
<keyword evidence="6 9" id="KW-0133">Cell shape</keyword>
<keyword evidence="4" id="KW-0808">Transferase</keyword>
<keyword evidence="10" id="KW-0472">Membrane</keyword>
<feature type="active site" description="Nucleophile" evidence="9">
    <location>
        <position position="224"/>
    </location>
</feature>
<evidence type="ECO:0000256" key="8">
    <source>
        <dbReference type="ARBA" id="ARBA00023316"/>
    </source>
</evidence>
<dbReference type="PROSITE" id="PS52029">
    <property type="entry name" value="LD_TPASE"/>
    <property type="match status" value="1"/>
</dbReference>
<keyword evidence="10" id="KW-1133">Transmembrane helix</keyword>
<dbReference type="InterPro" id="IPR050979">
    <property type="entry name" value="LD-transpeptidase"/>
</dbReference>
<dbReference type="GO" id="GO:0071555">
    <property type="term" value="P:cell wall organization"/>
    <property type="evidence" value="ECO:0007669"/>
    <property type="project" value="UniProtKB-UniRule"/>
</dbReference>
<evidence type="ECO:0000256" key="3">
    <source>
        <dbReference type="ARBA" id="ARBA00022676"/>
    </source>
</evidence>